<evidence type="ECO:0008006" key="4">
    <source>
        <dbReference type="Google" id="ProtNLM"/>
    </source>
</evidence>
<evidence type="ECO:0000313" key="3">
    <source>
        <dbReference type="Proteomes" id="UP000321393"/>
    </source>
</evidence>
<sequence>MFIKLNGQPLLKISYWSWEVGPLLHKKDKKREGGDQTLTPPSLPPLRSCRSRRCTSSVASISSRPRASSRLTKEQSSTCSRPTAVVCHRAPAADSAGSSPRQQSRVKRSHVALSLAQPRRRPSKRAKPSRARASAIRVAHVSPTRIAAPSPPTRNSTHVSALRSEPHPSASRAARQHEPACPYRAAPPTASHATFHLSRCMLASYYSRTHMDVLQDHHYYDTDMMERPDEPERLRYSLGNYQRPACSYGGTDCTCSGTCQFRGRGRGKNKSKMASD</sequence>
<protein>
    <recommendedName>
        <fullName evidence="4">NBS-LRR type resistance protein</fullName>
    </recommendedName>
</protein>
<feature type="compositionally biased region" description="Basic residues" evidence="1">
    <location>
        <begin position="118"/>
        <end position="130"/>
    </location>
</feature>
<dbReference type="Proteomes" id="UP000321393">
    <property type="component" value="Unassembled WGS sequence"/>
</dbReference>
<dbReference type="AlphaFoldDB" id="A0A5A7TPT3"/>
<gene>
    <name evidence="2" type="ORF">E6C27_scaffold1639G00340</name>
</gene>
<feature type="region of interest" description="Disordered" evidence="1">
    <location>
        <begin position="28"/>
        <end position="135"/>
    </location>
</feature>
<accession>A0A5A7TPT3</accession>
<evidence type="ECO:0000313" key="2">
    <source>
        <dbReference type="EMBL" id="KAA0043425.1"/>
    </source>
</evidence>
<proteinExistence type="predicted"/>
<feature type="compositionally biased region" description="Low complexity" evidence="1">
    <location>
        <begin position="37"/>
        <end position="70"/>
    </location>
</feature>
<evidence type="ECO:0000256" key="1">
    <source>
        <dbReference type="SAM" id="MobiDB-lite"/>
    </source>
</evidence>
<organism evidence="2 3">
    <name type="scientific">Cucumis melo var. makuwa</name>
    <name type="common">Oriental melon</name>
    <dbReference type="NCBI Taxonomy" id="1194695"/>
    <lineage>
        <taxon>Eukaryota</taxon>
        <taxon>Viridiplantae</taxon>
        <taxon>Streptophyta</taxon>
        <taxon>Embryophyta</taxon>
        <taxon>Tracheophyta</taxon>
        <taxon>Spermatophyta</taxon>
        <taxon>Magnoliopsida</taxon>
        <taxon>eudicotyledons</taxon>
        <taxon>Gunneridae</taxon>
        <taxon>Pentapetalae</taxon>
        <taxon>rosids</taxon>
        <taxon>fabids</taxon>
        <taxon>Cucurbitales</taxon>
        <taxon>Cucurbitaceae</taxon>
        <taxon>Benincaseae</taxon>
        <taxon>Cucumis</taxon>
    </lineage>
</organism>
<comment type="caution">
    <text evidence="2">The sequence shown here is derived from an EMBL/GenBank/DDBJ whole genome shotgun (WGS) entry which is preliminary data.</text>
</comment>
<reference evidence="2 3" key="1">
    <citation type="submission" date="2019-08" db="EMBL/GenBank/DDBJ databases">
        <title>Draft genome sequences of two oriental melons (Cucumis melo L. var makuwa).</title>
        <authorList>
            <person name="Kwon S.-Y."/>
        </authorList>
    </citation>
    <scope>NUCLEOTIDE SEQUENCE [LARGE SCALE GENOMIC DNA]</scope>
    <source>
        <strain evidence="3">cv. SW 3</strain>
        <tissue evidence="2">Leaf</tissue>
    </source>
</reference>
<name>A0A5A7TPT3_CUCMM</name>
<dbReference type="EMBL" id="SSTE01015270">
    <property type="protein sequence ID" value="KAA0043425.1"/>
    <property type="molecule type" value="Genomic_DNA"/>
</dbReference>